<sequence length="158" mass="16883">MADVAGLRASRAIAVDDTATFARLSGAAKETLRLASAISSAQDALTAYAIAEARADLDKLFSKFGDITVTVTTPAGEQPNAIQSRYTIVYDARAYHANTRQSDFAKRTVNGFGALDREAMAYLVTRKPEAIPSIIMDLAPETRKQLLIGTLRQCAGGT</sequence>
<evidence type="ECO:0000313" key="2">
    <source>
        <dbReference type="Proteomes" id="UP000276254"/>
    </source>
</evidence>
<dbReference type="AlphaFoldDB" id="A0A494TP84"/>
<dbReference type="EMBL" id="CP032829">
    <property type="protein sequence ID" value="AYJ87288.1"/>
    <property type="molecule type" value="Genomic_DNA"/>
</dbReference>
<keyword evidence="2" id="KW-1185">Reference proteome</keyword>
<evidence type="ECO:0000313" key="1">
    <source>
        <dbReference type="EMBL" id="AYJ87288.1"/>
    </source>
</evidence>
<dbReference type="KEGG" id="spha:D3Y57_16790"/>
<proteinExistence type="predicted"/>
<dbReference type="Proteomes" id="UP000276254">
    <property type="component" value="Chromosome"/>
</dbReference>
<accession>A0A494TP84</accession>
<dbReference type="OrthoDB" id="7566986at2"/>
<reference evidence="1 2" key="1">
    <citation type="submission" date="2018-09" db="EMBL/GenBank/DDBJ databases">
        <title>Sphingomonas peninsula sp. nov., isolated from fildes peninsula, Antarctic soil.</title>
        <authorList>
            <person name="Yingchao G."/>
        </authorList>
    </citation>
    <scope>NUCLEOTIDE SEQUENCE [LARGE SCALE GENOMIC DNA]</scope>
    <source>
        <strain evidence="1 2">YZ-8</strain>
    </source>
</reference>
<organism evidence="1 2">
    <name type="scientific">Sphingomonas paeninsulae</name>
    <dbReference type="NCBI Taxonomy" id="2319844"/>
    <lineage>
        <taxon>Bacteria</taxon>
        <taxon>Pseudomonadati</taxon>
        <taxon>Pseudomonadota</taxon>
        <taxon>Alphaproteobacteria</taxon>
        <taxon>Sphingomonadales</taxon>
        <taxon>Sphingomonadaceae</taxon>
        <taxon>Sphingomonas</taxon>
    </lineage>
</organism>
<gene>
    <name evidence="1" type="ORF">D3Y57_16790</name>
</gene>
<protein>
    <submittedName>
        <fullName evidence="1">Uncharacterized protein</fullName>
    </submittedName>
</protein>
<name>A0A494TP84_SPHPE</name>